<name>A0A224ZBI0_9ACAR</name>
<feature type="region of interest" description="Disordered" evidence="6">
    <location>
        <begin position="321"/>
        <end position="342"/>
    </location>
</feature>
<protein>
    <submittedName>
        <fullName evidence="8">Zinc finger protein</fullName>
    </submittedName>
</protein>
<feature type="domain" description="C2H2-type" evidence="7">
    <location>
        <begin position="571"/>
        <end position="599"/>
    </location>
</feature>
<keyword evidence="1" id="KW-0479">Metal-binding</keyword>
<evidence type="ECO:0000256" key="2">
    <source>
        <dbReference type="ARBA" id="ARBA00022737"/>
    </source>
</evidence>
<feature type="region of interest" description="Disordered" evidence="6">
    <location>
        <begin position="180"/>
        <end position="228"/>
    </location>
</feature>
<dbReference type="EMBL" id="GFPF01013467">
    <property type="protein sequence ID" value="MAA24613.1"/>
    <property type="molecule type" value="Transcribed_RNA"/>
</dbReference>
<evidence type="ECO:0000259" key="7">
    <source>
        <dbReference type="PROSITE" id="PS50157"/>
    </source>
</evidence>
<proteinExistence type="predicted"/>
<dbReference type="GO" id="GO:0008270">
    <property type="term" value="F:zinc ion binding"/>
    <property type="evidence" value="ECO:0007669"/>
    <property type="project" value="UniProtKB-KW"/>
</dbReference>
<dbReference type="InterPro" id="IPR013087">
    <property type="entry name" value="Znf_C2H2_type"/>
</dbReference>
<feature type="domain" description="C2H2-type" evidence="7">
    <location>
        <begin position="511"/>
        <end position="538"/>
    </location>
</feature>
<accession>A0A224ZBI0</accession>
<dbReference type="PROSITE" id="PS50157">
    <property type="entry name" value="ZINC_FINGER_C2H2_2"/>
    <property type="match status" value="13"/>
</dbReference>
<feature type="domain" description="C2H2-type" evidence="7">
    <location>
        <begin position="796"/>
        <end position="823"/>
    </location>
</feature>
<evidence type="ECO:0000256" key="1">
    <source>
        <dbReference type="ARBA" id="ARBA00022723"/>
    </source>
</evidence>
<feature type="domain" description="C2H2-type" evidence="7">
    <location>
        <begin position="258"/>
        <end position="285"/>
    </location>
</feature>
<dbReference type="AlphaFoldDB" id="A0A224ZBI0"/>
<feature type="domain" description="C2H2-type" evidence="7">
    <location>
        <begin position="542"/>
        <end position="570"/>
    </location>
</feature>
<evidence type="ECO:0000256" key="6">
    <source>
        <dbReference type="SAM" id="MobiDB-lite"/>
    </source>
</evidence>
<feature type="domain" description="C2H2-type" evidence="7">
    <location>
        <begin position="480"/>
        <end position="507"/>
    </location>
</feature>
<dbReference type="Pfam" id="PF00096">
    <property type="entry name" value="zf-C2H2"/>
    <property type="match status" value="1"/>
</dbReference>
<keyword evidence="2" id="KW-0677">Repeat</keyword>
<feature type="domain" description="C2H2-type" evidence="7">
    <location>
        <begin position="231"/>
        <end position="254"/>
    </location>
</feature>
<keyword evidence="3 5" id="KW-0863">Zinc-finger</keyword>
<feature type="compositionally biased region" description="Polar residues" evidence="6">
    <location>
        <begin position="110"/>
        <end position="126"/>
    </location>
</feature>
<dbReference type="SUPFAM" id="SSF57667">
    <property type="entry name" value="beta-beta-alpha zinc fingers"/>
    <property type="match status" value="8"/>
</dbReference>
<feature type="domain" description="C2H2-type" evidence="7">
    <location>
        <begin position="823"/>
        <end position="851"/>
    </location>
</feature>
<evidence type="ECO:0000256" key="4">
    <source>
        <dbReference type="ARBA" id="ARBA00022833"/>
    </source>
</evidence>
<keyword evidence="4" id="KW-0862">Zinc</keyword>
<dbReference type="Gene3D" id="3.30.160.60">
    <property type="entry name" value="Classic Zinc Finger"/>
    <property type="match status" value="10"/>
</dbReference>
<evidence type="ECO:0000256" key="3">
    <source>
        <dbReference type="ARBA" id="ARBA00022771"/>
    </source>
</evidence>
<feature type="domain" description="C2H2-type" evidence="7">
    <location>
        <begin position="288"/>
        <end position="316"/>
    </location>
</feature>
<evidence type="ECO:0000256" key="5">
    <source>
        <dbReference type="PROSITE-ProRule" id="PRU00042"/>
    </source>
</evidence>
<feature type="compositionally biased region" description="Acidic residues" evidence="6">
    <location>
        <begin position="130"/>
        <end position="147"/>
    </location>
</feature>
<feature type="domain" description="C2H2-type" evidence="7">
    <location>
        <begin position="612"/>
        <end position="639"/>
    </location>
</feature>
<organism evidence="8">
    <name type="scientific">Rhipicephalus zambeziensis</name>
    <dbReference type="NCBI Taxonomy" id="60191"/>
    <lineage>
        <taxon>Eukaryota</taxon>
        <taxon>Metazoa</taxon>
        <taxon>Ecdysozoa</taxon>
        <taxon>Arthropoda</taxon>
        <taxon>Chelicerata</taxon>
        <taxon>Arachnida</taxon>
        <taxon>Acari</taxon>
        <taxon>Parasitiformes</taxon>
        <taxon>Ixodida</taxon>
        <taxon>Ixodoidea</taxon>
        <taxon>Ixodidae</taxon>
        <taxon>Rhipicephalinae</taxon>
        <taxon>Rhipicephalus</taxon>
        <taxon>Rhipicephalus</taxon>
    </lineage>
</organism>
<feature type="domain" description="C2H2-type" evidence="7">
    <location>
        <begin position="724"/>
        <end position="752"/>
    </location>
</feature>
<dbReference type="PANTHER" id="PTHR24379:SF121">
    <property type="entry name" value="C2H2-TYPE DOMAIN-CONTAINING PROTEIN"/>
    <property type="match status" value="1"/>
</dbReference>
<dbReference type="PANTHER" id="PTHR24379">
    <property type="entry name" value="KRAB AND ZINC FINGER DOMAIN-CONTAINING"/>
    <property type="match status" value="1"/>
</dbReference>
<dbReference type="InterPro" id="IPR036236">
    <property type="entry name" value="Znf_C2H2_sf"/>
</dbReference>
<feature type="domain" description="C2H2-type" evidence="7">
    <location>
        <begin position="696"/>
        <end position="723"/>
    </location>
</feature>
<dbReference type="SMART" id="SM00355">
    <property type="entry name" value="ZnF_C2H2"/>
    <property type="match status" value="19"/>
</dbReference>
<reference evidence="8" key="1">
    <citation type="journal article" date="2017" name="Parasit. Vectors">
        <title>Sialotranscriptomics of Rhipicephalus zambeziensis reveals intricate expression profiles of secretory proteins and suggests tight temporal transcriptional regulation during blood-feeding.</title>
        <authorList>
            <person name="de Castro M.H."/>
            <person name="de Klerk D."/>
            <person name="Pienaar R."/>
            <person name="Rees D.J.G."/>
            <person name="Mans B.J."/>
        </authorList>
    </citation>
    <scope>NUCLEOTIDE SEQUENCE</scope>
    <source>
        <tissue evidence="8">Salivary glands</tissue>
    </source>
</reference>
<sequence length="1010" mass="114443">MASTEQRTFIYLNFDIDPFTAELVFPQGVPKGGSVSLVFGTFQKGRVKTTKFTEEFARMVSQKFRVSSPLIDGSPQCFIRISLVKEGAEPPQIPNPNKTVSLLKKPPVPAQTSQQPKRTPPESQFPVTIDSDDEEKEEEVNDTDVLDENAARNVPARPGPAAIKSVSAVSGASKQAALKSAAQKLAESNGSVEDHSDSDGSIESRPSSPFDDVGDAAAEGTASDGDEPGAFRCTQCSAAFHFESELQKHRALEHGILEVCKHCSKKFPSKFSLVRHMWSHLPRNRLPFRCSECKKGFITKRELLGHKAKPHMGKLRAHKENVTRTENRLQTRRASQEGSEELSCPERRSYSAPAEEEIFFCEFCSEVYLTGHFYRQHVSKHHAEKLDMYPVDISLFNGVEKDPKSGPDEGKFHCTLCDKCTGLSFREVCNHIYDEHPTAGVYACKRCTLVFSNEEEYRAHSSNHLVRVTPSQSSPGFKDYHCNLCSEVLNHRKTLVRHLQQHHRDPNVKPYACDICPSRFRGKASLYIHTRKHNTQVDRRRFPCTQCPKIFTAKQFLKRHEEAVHARLLPFACTHCSKRFYFERHLQQHLVMSHRSKLTEEQVAGLGLIHNFQCEECGFTSYSERTIRRHVYSHTGTYPFTCEVCNRGFVFRFELTAHHARRHLHQKLHCHLCSRIFFIKERFEKHLSAHQENWGFTCPVCGQLFETQGYLENHQLRHSGKTPYECTDCGKRFSAPQGLTFHKQQHHHAKRPRHVGNSRMDHWPLGCDICGIRFKYLSSQQAHMAFHHPSTEGESLQCSYCQRKLGSKLALSQHLRKHTNEKYKCKHCDRCFQSYVGCRTHQVVMHTRKFKTSCPFCSKGCISIVDLKRHLKTVHNAVVVKEHNLEMLDADGSEAIEVMDESMIVGEEAIHIVEEDGMEGITEDGGMHIVEEDGIEVIGQGAIQVVGDDGIHIVSHEQAMELISQEGMQVVKEQYIQADVGQDVHVVSDEGAQGGNEVVVLELGEPSVQT</sequence>
<feature type="region of interest" description="Disordered" evidence="6">
    <location>
        <begin position="88"/>
        <end position="159"/>
    </location>
</feature>
<feature type="domain" description="C2H2-type" evidence="7">
    <location>
        <begin position="640"/>
        <end position="668"/>
    </location>
</feature>
<evidence type="ECO:0000313" key="8">
    <source>
        <dbReference type="EMBL" id="MAA24613.1"/>
    </source>
</evidence>
<dbReference type="PROSITE" id="PS00028">
    <property type="entry name" value="ZINC_FINGER_C2H2_1"/>
    <property type="match status" value="16"/>
</dbReference>